<accession>A0AAD6SGN4</accession>
<evidence type="ECO:0000313" key="3">
    <source>
        <dbReference type="Proteomes" id="UP001218188"/>
    </source>
</evidence>
<evidence type="ECO:0000256" key="1">
    <source>
        <dbReference type="SAM" id="MobiDB-lite"/>
    </source>
</evidence>
<protein>
    <submittedName>
        <fullName evidence="2">Uncharacterized protein</fullName>
    </submittedName>
</protein>
<dbReference type="Proteomes" id="UP001218188">
    <property type="component" value="Unassembled WGS sequence"/>
</dbReference>
<feature type="region of interest" description="Disordered" evidence="1">
    <location>
        <begin position="1"/>
        <end position="25"/>
    </location>
</feature>
<keyword evidence="3" id="KW-1185">Reference proteome</keyword>
<gene>
    <name evidence="2" type="ORF">C8F04DRAFT_1129643</name>
</gene>
<reference evidence="2" key="1">
    <citation type="submission" date="2023-03" db="EMBL/GenBank/DDBJ databases">
        <title>Massive genome expansion in bonnet fungi (Mycena s.s.) driven by repeated elements and novel gene families across ecological guilds.</title>
        <authorList>
            <consortium name="Lawrence Berkeley National Laboratory"/>
            <person name="Harder C.B."/>
            <person name="Miyauchi S."/>
            <person name="Viragh M."/>
            <person name="Kuo A."/>
            <person name="Thoen E."/>
            <person name="Andreopoulos B."/>
            <person name="Lu D."/>
            <person name="Skrede I."/>
            <person name="Drula E."/>
            <person name="Henrissat B."/>
            <person name="Morin E."/>
            <person name="Kohler A."/>
            <person name="Barry K."/>
            <person name="LaButti K."/>
            <person name="Morin E."/>
            <person name="Salamov A."/>
            <person name="Lipzen A."/>
            <person name="Mereny Z."/>
            <person name="Hegedus B."/>
            <person name="Baldrian P."/>
            <person name="Stursova M."/>
            <person name="Weitz H."/>
            <person name="Taylor A."/>
            <person name="Grigoriev I.V."/>
            <person name="Nagy L.G."/>
            <person name="Martin F."/>
            <person name="Kauserud H."/>
        </authorList>
    </citation>
    <scope>NUCLEOTIDE SEQUENCE</scope>
    <source>
        <strain evidence="2">CBHHK200</strain>
    </source>
</reference>
<proteinExistence type="predicted"/>
<dbReference type="EMBL" id="JARJCM010000159">
    <property type="protein sequence ID" value="KAJ7025092.1"/>
    <property type="molecule type" value="Genomic_DNA"/>
</dbReference>
<comment type="caution">
    <text evidence="2">The sequence shown here is derived from an EMBL/GenBank/DDBJ whole genome shotgun (WGS) entry which is preliminary data.</text>
</comment>
<sequence length="345" mass="38172">MRPAYHTLDRNPPRGAYTAAPEGGHRPIYGVTSRSLYRNHSTTQLRNWKADTRHKVVFTISGGNGLRALTQPELVRFFSDYLNLDDVHRERMEVGAPNREGPGPDPIAWIVTGLRESHARHLLRIRQLSADNGRTVFFHCIDPQISGYVGTFVGLTIPSSKRELACSLIAGAISDDPRIASYVRSHRDRFPPEVSADEALARFCEHISVADITLLAPGNSGEYVGWNVYVEPFTDYEDVFAPFIDLVAGLEINTDWNGQGLISKRVFHCNICPGTDHPTNLCPVPSTPGYMGPTPATITALLDASREAANPGAKKSRNDRAKFDKNKGKGDRKGKKGRDNRNARD</sequence>
<evidence type="ECO:0000313" key="2">
    <source>
        <dbReference type="EMBL" id="KAJ7025092.1"/>
    </source>
</evidence>
<feature type="compositionally biased region" description="Basic and acidic residues" evidence="1">
    <location>
        <begin position="316"/>
        <end position="345"/>
    </location>
</feature>
<name>A0AAD6SGN4_9AGAR</name>
<organism evidence="2 3">
    <name type="scientific">Mycena alexandri</name>
    <dbReference type="NCBI Taxonomy" id="1745969"/>
    <lineage>
        <taxon>Eukaryota</taxon>
        <taxon>Fungi</taxon>
        <taxon>Dikarya</taxon>
        <taxon>Basidiomycota</taxon>
        <taxon>Agaricomycotina</taxon>
        <taxon>Agaricomycetes</taxon>
        <taxon>Agaricomycetidae</taxon>
        <taxon>Agaricales</taxon>
        <taxon>Marasmiineae</taxon>
        <taxon>Mycenaceae</taxon>
        <taxon>Mycena</taxon>
    </lineage>
</organism>
<feature type="region of interest" description="Disordered" evidence="1">
    <location>
        <begin position="303"/>
        <end position="345"/>
    </location>
</feature>
<dbReference type="AlphaFoldDB" id="A0AAD6SGN4"/>